<evidence type="ECO:0000313" key="3">
    <source>
        <dbReference type="Proteomes" id="UP000326950"/>
    </source>
</evidence>
<evidence type="ECO:0000313" key="2">
    <source>
        <dbReference type="EMBL" id="KAE8163677.1"/>
    </source>
</evidence>
<sequence>MSKRKLMQHVELSTSTSHQWWNLTAVDRNFILFPTPTLLLFASFFEPCLALFVRSLNHATFICNVLLPGQSVLPLIFKPHVRAAFFISEVTYLTINGASIITYTMDTRPVK</sequence>
<gene>
    <name evidence="2" type="ORF">BDV40DRAFT_133786</name>
</gene>
<reference evidence="2 3" key="1">
    <citation type="submission" date="2019-04" db="EMBL/GenBank/DDBJ databases">
        <title>Friends and foes A comparative genomics study of 23 Aspergillus species from section Flavi.</title>
        <authorList>
            <consortium name="DOE Joint Genome Institute"/>
            <person name="Kjaerbolling I."/>
            <person name="Vesth T."/>
            <person name="Frisvad J.C."/>
            <person name="Nybo J.L."/>
            <person name="Theobald S."/>
            <person name="Kildgaard S."/>
            <person name="Isbrandt T."/>
            <person name="Kuo A."/>
            <person name="Sato A."/>
            <person name="Lyhne E.K."/>
            <person name="Kogle M.E."/>
            <person name="Wiebenga A."/>
            <person name="Kun R.S."/>
            <person name="Lubbers R.J."/>
            <person name="Makela M.R."/>
            <person name="Barry K."/>
            <person name="Chovatia M."/>
            <person name="Clum A."/>
            <person name="Daum C."/>
            <person name="Haridas S."/>
            <person name="He G."/>
            <person name="LaButti K."/>
            <person name="Lipzen A."/>
            <person name="Mondo S."/>
            <person name="Riley R."/>
            <person name="Salamov A."/>
            <person name="Simmons B.A."/>
            <person name="Magnuson J.K."/>
            <person name="Henrissat B."/>
            <person name="Mortensen U.H."/>
            <person name="Larsen T.O."/>
            <person name="Devries R.P."/>
            <person name="Grigoriev I.V."/>
            <person name="Machida M."/>
            <person name="Baker S.E."/>
            <person name="Andersen M.R."/>
        </authorList>
    </citation>
    <scope>NUCLEOTIDE SEQUENCE [LARGE SCALE GENOMIC DNA]</scope>
    <source>
        <strain evidence="2 3">CBS 117626</strain>
    </source>
</reference>
<organism evidence="2 3">
    <name type="scientific">Aspergillus tamarii</name>
    <dbReference type="NCBI Taxonomy" id="41984"/>
    <lineage>
        <taxon>Eukaryota</taxon>
        <taxon>Fungi</taxon>
        <taxon>Dikarya</taxon>
        <taxon>Ascomycota</taxon>
        <taxon>Pezizomycotina</taxon>
        <taxon>Eurotiomycetes</taxon>
        <taxon>Eurotiomycetidae</taxon>
        <taxon>Eurotiales</taxon>
        <taxon>Aspergillaceae</taxon>
        <taxon>Aspergillus</taxon>
        <taxon>Aspergillus subgen. Circumdati</taxon>
    </lineage>
</organism>
<dbReference type="EMBL" id="ML738615">
    <property type="protein sequence ID" value="KAE8163677.1"/>
    <property type="molecule type" value="Genomic_DNA"/>
</dbReference>
<protein>
    <submittedName>
        <fullName evidence="2">Uncharacterized protein</fullName>
    </submittedName>
</protein>
<keyword evidence="1" id="KW-0472">Membrane</keyword>
<feature type="transmembrane region" description="Helical" evidence="1">
    <location>
        <begin position="83"/>
        <end position="105"/>
    </location>
</feature>
<keyword evidence="3" id="KW-1185">Reference proteome</keyword>
<keyword evidence="1" id="KW-0812">Transmembrane</keyword>
<proteinExistence type="predicted"/>
<feature type="transmembrane region" description="Helical" evidence="1">
    <location>
        <begin position="30"/>
        <end position="52"/>
    </location>
</feature>
<dbReference type="AlphaFoldDB" id="A0A5N6UYJ8"/>
<evidence type="ECO:0000256" key="1">
    <source>
        <dbReference type="SAM" id="Phobius"/>
    </source>
</evidence>
<keyword evidence="1" id="KW-1133">Transmembrane helix</keyword>
<accession>A0A5N6UYJ8</accession>
<name>A0A5N6UYJ8_ASPTM</name>
<dbReference type="Proteomes" id="UP000326950">
    <property type="component" value="Unassembled WGS sequence"/>
</dbReference>